<name>A0ABY4CJJ9_9BACL</name>
<sequence>MEQPKKGELLWMIPDAYIPPQSSGSMESHESVCVLNCYAEDAYLKFNIYFEDRTPIENIQVVVKGKRTLHIRTSTLEKNGVYIPKGTSYAIEVESNIPVIVQYSRLDTTQSENALMTTIAYPIK</sequence>
<organism evidence="1 2">
    <name type="scientific">Fodinisporobacter ferrooxydans</name>
    <dbReference type="NCBI Taxonomy" id="2901836"/>
    <lineage>
        <taxon>Bacteria</taxon>
        <taxon>Bacillati</taxon>
        <taxon>Bacillota</taxon>
        <taxon>Bacilli</taxon>
        <taxon>Bacillales</taxon>
        <taxon>Alicyclobacillaceae</taxon>
        <taxon>Fodinisporobacter</taxon>
    </lineage>
</organism>
<proteinExistence type="predicted"/>
<dbReference type="InterPro" id="IPR009794">
    <property type="entry name" value="ASRT"/>
</dbReference>
<dbReference type="Gene3D" id="2.60.290.11">
    <property type="entry name" value="TM1070-like"/>
    <property type="match status" value="1"/>
</dbReference>
<protein>
    <recommendedName>
        <fullName evidence="3">Sensory rhodopsin transducer</fullName>
    </recommendedName>
</protein>
<dbReference type="RefSeq" id="WP_347436314.1">
    <property type="nucleotide sequence ID" value="NZ_CP089291.1"/>
</dbReference>
<dbReference type="PIRSF" id="PIRSF008711">
    <property type="entry name" value="UCP008711"/>
    <property type="match status" value="1"/>
</dbReference>
<evidence type="ECO:0000313" key="1">
    <source>
        <dbReference type="EMBL" id="UOF89626.1"/>
    </source>
</evidence>
<accession>A0ABY4CJJ9</accession>
<evidence type="ECO:0008006" key="3">
    <source>
        <dbReference type="Google" id="ProtNLM"/>
    </source>
</evidence>
<dbReference type="EMBL" id="CP089291">
    <property type="protein sequence ID" value="UOF89626.1"/>
    <property type="molecule type" value="Genomic_DNA"/>
</dbReference>
<dbReference type="InterPro" id="IPR036698">
    <property type="entry name" value="TM1070-like_sf"/>
</dbReference>
<gene>
    <name evidence="1" type="ORF">LSG31_17320</name>
</gene>
<evidence type="ECO:0000313" key="2">
    <source>
        <dbReference type="Proteomes" id="UP000830167"/>
    </source>
</evidence>
<dbReference type="SUPFAM" id="SSF89232">
    <property type="entry name" value="Hypothetical protein TM1070"/>
    <property type="match status" value="1"/>
</dbReference>
<keyword evidence="2" id="KW-1185">Reference proteome</keyword>
<dbReference type="Proteomes" id="UP000830167">
    <property type="component" value="Chromosome"/>
</dbReference>
<reference evidence="1" key="1">
    <citation type="submission" date="2021-12" db="EMBL/GenBank/DDBJ databases">
        <title>Alicyclobacillaceae gen. nov., sp. nov., isolated from chalcocite enrichment system.</title>
        <authorList>
            <person name="Jiang Z."/>
        </authorList>
    </citation>
    <scope>NUCLEOTIDE SEQUENCE</scope>
    <source>
        <strain evidence="1">MYW30-H2</strain>
    </source>
</reference>
<dbReference type="Pfam" id="PF07100">
    <property type="entry name" value="ASRT"/>
    <property type="match status" value="1"/>
</dbReference>